<sequence>MAVPAPSPGSDDQCPRLLLAIILALLACHTYHQLAHGHLGPPSSPTCSDNLRGCSEPSQDHHHHTAATWTPSSWLDTGSDAYDGILDATSEAALTLQSLQPLHLWACQASQDGWPHIVKHTLDDKQWLEAFQVTHANFWELLLQLWPHLEQQDTAMRPPFPTDTWLVRTLFKLSTPSSLCYVGHLFGVGKAKAVLEV</sequence>
<dbReference type="AlphaFoldDB" id="A0A151MH87"/>
<feature type="chain" id="PRO_5007585168" evidence="2">
    <location>
        <begin position="38"/>
        <end position="197"/>
    </location>
</feature>
<proteinExistence type="predicted"/>
<evidence type="ECO:0000313" key="4">
    <source>
        <dbReference type="Proteomes" id="UP000050525"/>
    </source>
</evidence>
<evidence type="ECO:0000256" key="2">
    <source>
        <dbReference type="SAM" id="SignalP"/>
    </source>
</evidence>
<protein>
    <submittedName>
        <fullName evidence="3">Uncharacterized protein</fullName>
    </submittedName>
</protein>
<keyword evidence="2" id="KW-0732">Signal</keyword>
<keyword evidence="4" id="KW-1185">Reference proteome</keyword>
<comment type="caution">
    <text evidence="3">The sequence shown here is derived from an EMBL/GenBank/DDBJ whole genome shotgun (WGS) entry which is preliminary data.</text>
</comment>
<reference evidence="3 4" key="1">
    <citation type="journal article" date="2012" name="Genome Biol.">
        <title>Sequencing three crocodilian genomes to illuminate the evolution of archosaurs and amniotes.</title>
        <authorList>
            <person name="St John J.A."/>
            <person name="Braun E.L."/>
            <person name="Isberg S.R."/>
            <person name="Miles L.G."/>
            <person name="Chong A.Y."/>
            <person name="Gongora J."/>
            <person name="Dalzell P."/>
            <person name="Moran C."/>
            <person name="Bed'hom B."/>
            <person name="Abzhanov A."/>
            <person name="Burgess S.C."/>
            <person name="Cooksey A.M."/>
            <person name="Castoe T.A."/>
            <person name="Crawford N.G."/>
            <person name="Densmore L.D."/>
            <person name="Drew J.C."/>
            <person name="Edwards S.V."/>
            <person name="Faircloth B.C."/>
            <person name="Fujita M.K."/>
            <person name="Greenwold M.J."/>
            <person name="Hoffmann F.G."/>
            <person name="Howard J.M."/>
            <person name="Iguchi T."/>
            <person name="Janes D.E."/>
            <person name="Khan S.Y."/>
            <person name="Kohno S."/>
            <person name="de Koning A.J."/>
            <person name="Lance S.L."/>
            <person name="McCarthy F.M."/>
            <person name="McCormack J.E."/>
            <person name="Merchant M.E."/>
            <person name="Peterson D.G."/>
            <person name="Pollock D.D."/>
            <person name="Pourmand N."/>
            <person name="Raney B.J."/>
            <person name="Roessler K.A."/>
            <person name="Sanford J.R."/>
            <person name="Sawyer R.H."/>
            <person name="Schmidt C.J."/>
            <person name="Triplett E.W."/>
            <person name="Tuberville T.D."/>
            <person name="Venegas-Anaya M."/>
            <person name="Howard J.T."/>
            <person name="Jarvis E.D."/>
            <person name="Guillette L.J.Jr."/>
            <person name="Glenn T.C."/>
            <person name="Green R.E."/>
            <person name="Ray D.A."/>
        </authorList>
    </citation>
    <scope>NUCLEOTIDE SEQUENCE [LARGE SCALE GENOMIC DNA]</scope>
    <source>
        <strain evidence="3">KSC_2009_1</strain>
    </source>
</reference>
<name>A0A151MH87_ALLMI</name>
<organism evidence="3 4">
    <name type="scientific">Alligator mississippiensis</name>
    <name type="common">American alligator</name>
    <dbReference type="NCBI Taxonomy" id="8496"/>
    <lineage>
        <taxon>Eukaryota</taxon>
        <taxon>Metazoa</taxon>
        <taxon>Chordata</taxon>
        <taxon>Craniata</taxon>
        <taxon>Vertebrata</taxon>
        <taxon>Euteleostomi</taxon>
        <taxon>Archelosauria</taxon>
        <taxon>Archosauria</taxon>
        <taxon>Crocodylia</taxon>
        <taxon>Alligatoridae</taxon>
        <taxon>Alligatorinae</taxon>
        <taxon>Alligator</taxon>
    </lineage>
</organism>
<feature type="signal peptide" evidence="2">
    <location>
        <begin position="1"/>
        <end position="37"/>
    </location>
</feature>
<dbReference type="Proteomes" id="UP000050525">
    <property type="component" value="Unassembled WGS sequence"/>
</dbReference>
<feature type="region of interest" description="Disordered" evidence="1">
    <location>
        <begin position="45"/>
        <end position="69"/>
    </location>
</feature>
<dbReference type="EMBL" id="AKHW03006164">
    <property type="protein sequence ID" value="KYO23878.1"/>
    <property type="molecule type" value="Genomic_DNA"/>
</dbReference>
<evidence type="ECO:0000313" key="3">
    <source>
        <dbReference type="EMBL" id="KYO23878.1"/>
    </source>
</evidence>
<accession>A0A151MH87</accession>
<evidence type="ECO:0000256" key="1">
    <source>
        <dbReference type="SAM" id="MobiDB-lite"/>
    </source>
</evidence>
<gene>
    <name evidence="3" type="ORF">Y1Q_0015863</name>
</gene>